<dbReference type="AlphaFoldDB" id="A0A5B8VKP6"/>
<sequence>MKSILLTFAVGLLFSAGSLQAQDIPTSQVPSVIANKFATQFPKAKDIDWERKGELYNVEFELGCNIDHEIWYDSKGVIVRHKEDITKSSLPAAVTSKLAKDIKGYRIDDLEKITEGSKVTYKLELKSFTKDWDIVIDSQGNILKQIED</sequence>
<evidence type="ECO:0000313" key="4">
    <source>
        <dbReference type="Proteomes" id="UP000321291"/>
    </source>
</evidence>
<protein>
    <recommendedName>
        <fullName evidence="2">Putative beta-lactamase-inhibitor-like PepSY-like domain-containing protein</fullName>
    </recommendedName>
</protein>
<reference evidence="3 4" key="1">
    <citation type="journal article" date="2017" name="Int. J. Syst. Evol. Microbiol.">
        <title>Arachidicoccus ginsenosidivorans sp. nov., with ginsenoside-converting activity isolated from ginseng cultivating soil.</title>
        <authorList>
            <person name="Siddiqi M.Z."/>
            <person name="Aslam Z."/>
            <person name="Im W.T."/>
        </authorList>
    </citation>
    <scope>NUCLEOTIDE SEQUENCE [LARGE SCALE GENOMIC DNA]</scope>
    <source>
        <strain evidence="3 4">Gsoil 809</strain>
    </source>
</reference>
<name>A0A5B8VKP6_9BACT</name>
<dbReference type="RefSeq" id="WP_146780088.1">
    <property type="nucleotide sequence ID" value="NZ_CP042434.1"/>
</dbReference>
<dbReference type="Proteomes" id="UP000321291">
    <property type="component" value="Chromosome"/>
</dbReference>
<organism evidence="3 4">
    <name type="scientific">Arachidicoccus ginsenosidivorans</name>
    <dbReference type="NCBI Taxonomy" id="496057"/>
    <lineage>
        <taxon>Bacteria</taxon>
        <taxon>Pseudomonadati</taxon>
        <taxon>Bacteroidota</taxon>
        <taxon>Chitinophagia</taxon>
        <taxon>Chitinophagales</taxon>
        <taxon>Chitinophagaceae</taxon>
        <taxon>Arachidicoccus</taxon>
    </lineage>
</organism>
<accession>A0A5B8VKP6</accession>
<feature type="domain" description="Putative beta-lactamase-inhibitor-like PepSY-like" evidence="2">
    <location>
        <begin position="56"/>
        <end position="144"/>
    </location>
</feature>
<dbReference type="OrthoDB" id="1121502at2"/>
<proteinExistence type="predicted"/>
<dbReference type="InterPro" id="IPR021533">
    <property type="entry name" value="PepSY-like"/>
</dbReference>
<dbReference type="Gene3D" id="3.10.450.360">
    <property type="match status" value="1"/>
</dbReference>
<gene>
    <name evidence="3" type="ORF">FSB73_03180</name>
</gene>
<keyword evidence="4" id="KW-1185">Reference proteome</keyword>
<keyword evidence="1" id="KW-0732">Signal</keyword>
<feature type="signal peptide" evidence="1">
    <location>
        <begin position="1"/>
        <end position="21"/>
    </location>
</feature>
<dbReference type="KEGG" id="agi:FSB73_03180"/>
<dbReference type="EMBL" id="CP042434">
    <property type="protein sequence ID" value="QEC70828.1"/>
    <property type="molecule type" value="Genomic_DNA"/>
</dbReference>
<dbReference type="Pfam" id="PF11396">
    <property type="entry name" value="PepSY_like"/>
    <property type="match status" value="1"/>
</dbReference>
<feature type="chain" id="PRO_5022860268" description="Putative beta-lactamase-inhibitor-like PepSY-like domain-containing protein" evidence="1">
    <location>
        <begin position="22"/>
        <end position="148"/>
    </location>
</feature>
<evidence type="ECO:0000313" key="3">
    <source>
        <dbReference type="EMBL" id="QEC70828.1"/>
    </source>
</evidence>
<evidence type="ECO:0000259" key="2">
    <source>
        <dbReference type="Pfam" id="PF11396"/>
    </source>
</evidence>
<dbReference type="SUPFAM" id="SSF160574">
    <property type="entry name" value="BT0923-like"/>
    <property type="match status" value="1"/>
</dbReference>
<evidence type="ECO:0000256" key="1">
    <source>
        <dbReference type="SAM" id="SignalP"/>
    </source>
</evidence>